<protein>
    <submittedName>
        <fullName evidence="4">Protein SET</fullName>
    </submittedName>
</protein>
<evidence type="ECO:0000313" key="4">
    <source>
        <dbReference type="EMBL" id="KAK0043323.1"/>
    </source>
</evidence>
<dbReference type="InterPro" id="IPR002164">
    <property type="entry name" value="NAP_family"/>
</dbReference>
<name>A0AAD8EXR3_BIOPF</name>
<comment type="similarity">
    <text evidence="1 2">Belongs to the nucleosome assembly protein (NAP) family.</text>
</comment>
<dbReference type="SUPFAM" id="SSF143113">
    <property type="entry name" value="NAP-like"/>
    <property type="match status" value="1"/>
</dbReference>
<feature type="compositionally biased region" description="Acidic residues" evidence="3">
    <location>
        <begin position="226"/>
        <end position="241"/>
    </location>
</feature>
<evidence type="ECO:0000256" key="2">
    <source>
        <dbReference type="RuleBase" id="RU003876"/>
    </source>
</evidence>
<dbReference type="GO" id="GO:0005634">
    <property type="term" value="C:nucleus"/>
    <property type="evidence" value="ECO:0007669"/>
    <property type="project" value="InterPro"/>
</dbReference>
<feature type="compositionally biased region" description="Polar residues" evidence="3">
    <location>
        <begin position="144"/>
        <end position="153"/>
    </location>
</feature>
<dbReference type="EMBL" id="JASAOG010000219">
    <property type="protein sequence ID" value="KAK0043323.1"/>
    <property type="molecule type" value="Genomic_DNA"/>
</dbReference>
<evidence type="ECO:0000313" key="5">
    <source>
        <dbReference type="Proteomes" id="UP001233172"/>
    </source>
</evidence>
<dbReference type="Gene3D" id="1.20.5.1500">
    <property type="match status" value="1"/>
</dbReference>
<dbReference type="Gene3D" id="3.30.1120.90">
    <property type="entry name" value="Nucleosome assembly protein"/>
    <property type="match status" value="1"/>
</dbReference>
<sequence length="279" mass="31750">MPASKAKEAKLETNENSLDVSVTQTALEDIDACQTDIDTLNEKASEEILSVEQKYNKLRRPHYSKRNEMIQKIPNFWWTAFTNHPQISAILTNEEVDCIQSLTNVDVEEFEDIKSGYKVTFTFKQNPYFTNEKLVKEFHLASSGEPQSKSTEIQWKEGKDLTKGSASETNGRKRKIEPALSFFTWFTNNTDPNADEIAEVIKDDMWPNPLQYYLASEGGASSDHGESDEEDEDDEEDDEQDGSAVVIGDESEEDQEVYVDEKDDDDDPEGEEDEEEDGE</sequence>
<feature type="region of interest" description="Disordered" evidence="3">
    <location>
        <begin position="211"/>
        <end position="279"/>
    </location>
</feature>
<dbReference type="PANTHER" id="PTHR11875">
    <property type="entry name" value="TESTIS-SPECIFIC Y-ENCODED PROTEIN"/>
    <property type="match status" value="1"/>
</dbReference>
<reference evidence="4" key="2">
    <citation type="submission" date="2023-04" db="EMBL/GenBank/DDBJ databases">
        <authorList>
            <person name="Bu L."/>
            <person name="Lu L."/>
            <person name="Laidemitt M.R."/>
            <person name="Zhang S.M."/>
            <person name="Mutuku M."/>
            <person name="Mkoji G."/>
            <person name="Steinauer M."/>
            <person name="Loker E.S."/>
        </authorList>
    </citation>
    <scope>NUCLEOTIDE SEQUENCE</scope>
    <source>
        <strain evidence="4">KasaAsao</strain>
        <tissue evidence="4">Whole Snail</tissue>
    </source>
</reference>
<dbReference type="Pfam" id="PF00956">
    <property type="entry name" value="NAP"/>
    <property type="match status" value="1"/>
</dbReference>
<comment type="caution">
    <text evidence="4">The sequence shown here is derived from an EMBL/GenBank/DDBJ whole genome shotgun (WGS) entry which is preliminary data.</text>
</comment>
<feature type="region of interest" description="Disordered" evidence="3">
    <location>
        <begin position="141"/>
        <end position="172"/>
    </location>
</feature>
<accession>A0AAD8EXR3</accession>
<keyword evidence="5" id="KW-1185">Reference proteome</keyword>
<proteinExistence type="inferred from homology"/>
<gene>
    <name evidence="4" type="ORF">Bpfe_027224</name>
</gene>
<dbReference type="InterPro" id="IPR037231">
    <property type="entry name" value="NAP-like_sf"/>
</dbReference>
<evidence type="ECO:0000256" key="1">
    <source>
        <dbReference type="ARBA" id="ARBA00009947"/>
    </source>
</evidence>
<reference evidence="4" key="1">
    <citation type="journal article" date="2023" name="PLoS Negl. Trop. Dis.">
        <title>A genome sequence for Biomphalaria pfeifferi, the major vector snail for the human-infecting parasite Schistosoma mansoni.</title>
        <authorList>
            <person name="Bu L."/>
            <person name="Lu L."/>
            <person name="Laidemitt M.R."/>
            <person name="Zhang S.M."/>
            <person name="Mutuku M."/>
            <person name="Mkoji G."/>
            <person name="Steinauer M."/>
            <person name="Loker E.S."/>
        </authorList>
    </citation>
    <scope>NUCLEOTIDE SEQUENCE</scope>
    <source>
        <strain evidence="4">KasaAsao</strain>
    </source>
</reference>
<dbReference type="GO" id="GO:0006334">
    <property type="term" value="P:nucleosome assembly"/>
    <property type="evidence" value="ECO:0007669"/>
    <property type="project" value="InterPro"/>
</dbReference>
<evidence type="ECO:0000256" key="3">
    <source>
        <dbReference type="SAM" id="MobiDB-lite"/>
    </source>
</evidence>
<dbReference type="Proteomes" id="UP001233172">
    <property type="component" value="Unassembled WGS sequence"/>
</dbReference>
<dbReference type="FunFam" id="3.30.1120.90:FF:000002">
    <property type="entry name" value="Testis-specific Y-encoded-like protein 2"/>
    <property type="match status" value="1"/>
</dbReference>
<organism evidence="4 5">
    <name type="scientific">Biomphalaria pfeifferi</name>
    <name type="common">Bloodfluke planorb</name>
    <name type="synonym">Freshwater snail</name>
    <dbReference type="NCBI Taxonomy" id="112525"/>
    <lineage>
        <taxon>Eukaryota</taxon>
        <taxon>Metazoa</taxon>
        <taxon>Spiralia</taxon>
        <taxon>Lophotrochozoa</taxon>
        <taxon>Mollusca</taxon>
        <taxon>Gastropoda</taxon>
        <taxon>Heterobranchia</taxon>
        <taxon>Euthyneura</taxon>
        <taxon>Panpulmonata</taxon>
        <taxon>Hygrophila</taxon>
        <taxon>Lymnaeoidea</taxon>
        <taxon>Planorbidae</taxon>
        <taxon>Biomphalaria</taxon>
    </lineage>
</organism>
<dbReference type="AlphaFoldDB" id="A0AAD8EXR3"/>
<feature type="compositionally biased region" description="Acidic residues" evidence="3">
    <location>
        <begin position="249"/>
        <end position="279"/>
    </location>
</feature>